<reference evidence="5 6" key="1">
    <citation type="submission" date="2014-09" db="EMBL/GenBank/DDBJ databases">
        <authorList>
            <person name="Ellenberger Sabrina"/>
        </authorList>
    </citation>
    <scope>NUCLEOTIDE SEQUENCE [LARGE SCALE GENOMIC DNA]</scope>
    <source>
        <strain evidence="5 6">CBS 412.66</strain>
    </source>
</reference>
<dbReference type="PROSITE" id="PS50102">
    <property type="entry name" value="RRM"/>
    <property type="match status" value="1"/>
</dbReference>
<dbReference type="InterPro" id="IPR000504">
    <property type="entry name" value="RRM_dom"/>
</dbReference>
<protein>
    <recommendedName>
        <fullName evidence="4">RRM domain-containing protein</fullName>
    </recommendedName>
</protein>
<dbReference type="PANTHER" id="PTHR16105">
    <property type="entry name" value="RNA-BINDING REGION-CONTAINING PROTEIN 3"/>
    <property type="match status" value="1"/>
</dbReference>
<evidence type="ECO:0000256" key="1">
    <source>
        <dbReference type="ARBA" id="ARBA00022884"/>
    </source>
</evidence>
<organism evidence="5 6">
    <name type="scientific">Parasitella parasitica</name>
    <dbReference type="NCBI Taxonomy" id="35722"/>
    <lineage>
        <taxon>Eukaryota</taxon>
        <taxon>Fungi</taxon>
        <taxon>Fungi incertae sedis</taxon>
        <taxon>Mucoromycota</taxon>
        <taxon>Mucoromycotina</taxon>
        <taxon>Mucoromycetes</taxon>
        <taxon>Mucorales</taxon>
        <taxon>Mucorineae</taxon>
        <taxon>Mucoraceae</taxon>
        <taxon>Parasitella</taxon>
    </lineage>
</organism>
<evidence type="ECO:0000313" key="6">
    <source>
        <dbReference type="Proteomes" id="UP000054107"/>
    </source>
</evidence>
<dbReference type="Proteomes" id="UP000054107">
    <property type="component" value="Unassembled WGS sequence"/>
</dbReference>
<evidence type="ECO:0000256" key="2">
    <source>
        <dbReference type="PROSITE-ProRule" id="PRU00176"/>
    </source>
</evidence>
<accession>A0A0B7NEX9</accession>
<evidence type="ECO:0000259" key="4">
    <source>
        <dbReference type="PROSITE" id="PS50102"/>
    </source>
</evidence>
<gene>
    <name evidence="5" type="primary">PARPA_07595.1 scaffold 28606</name>
</gene>
<dbReference type="CDD" id="cd12246">
    <property type="entry name" value="RRM1_U1A_like"/>
    <property type="match status" value="1"/>
</dbReference>
<dbReference type="SMART" id="SM00360">
    <property type="entry name" value="RRM"/>
    <property type="match status" value="1"/>
</dbReference>
<dbReference type="GO" id="GO:0097157">
    <property type="term" value="F:pre-mRNA intronic binding"/>
    <property type="evidence" value="ECO:0007669"/>
    <property type="project" value="TreeGrafter"/>
</dbReference>
<dbReference type="InterPro" id="IPR035979">
    <property type="entry name" value="RBD_domain_sf"/>
</dbReference>
<dbReference type="InterPro" id="IPR012677">
    <property type="entry name" value="Nucleotide-bd_a/b_plait_sf"/>
</dbReference>
<dbReference type="SUPFAM" id="SSF54928">
    <property type="entry name" value="RNA-binding domain, RBD"/>
    <property type="match status" value="1"/>
</dbReference>
<feature type="region of interest" description="Disordered" evidence="3">
    <location>
        <begin position="109"/>
        <end position="143"/>
    </location>
</feature>
<dbReference type="PANTHER" id="PTHR16105:SF0">
    <property type="entry name" value="RNA-BINDING REGION-CONTAINING PROTEIN 3"/>
    <property type="match status" value="1"/>
</dbReference>
<dbReference type="Gene3D" id="3.30.70.330">
    <property type="match status" value="1"/>
</dbReference>
<dbReference type="OrthoDB" id="277802at2759"/>
<dbReference type="InterPro" id="IPR045164">
    <property type="entry name" value="RBM41/RNPC3"/>
</dbReference>
<dbReference type="AlphaFoldDB" id="A0A0B7NEX9"/>
<name>A0A0B7NEX9_9FUNG</name>
<feature type="domain" description="RRM" evidence="4">
    <location>
        <begin position="8"/>
        <end position="87"/>
    </location>
</feature>
<keyword evidence="1 2" id="KW-0694">RNA-binding</keyword>
<dbReference type="Pfam" id="PF00076">
    <property type="entry name" value="RRM_1"/>
    <property type="match status" value="1"/>
</dbReference>
<dbReference type="STRING" id="35722.A0A0B7NEX9"/>
<proteinExistence type="predicted"/>
<keyword evidence="6" id="KW-1185">Reference proteome</keyword>
<evidence type="ECO:0000313" key="5">
    <source>
        <dbReference type="EMBL" id="CEP13511.1"/>
    </source>
</evidence>
<dbReference type="GO" id="GO:0030626">
    <property type="term" value="F:U12 snRNA binding"/>
    <property type="evidence" value="ECO:0007669"/>
    <property type="project" value="TreeGrafter"/>
</dbReference>
<dbReference type="GO" id="GO:0000398">
    <property type="term" value="P:mRNA splicing, via spliceosome"/>
    <property type="evidence" value="ECO:0007669"/>
    <property type="project" value="TreeGrafter"/>
</dbReference>
<sequence length="143" mass="16191">MTSIDPNQTLYVTNLNGRITVEELKLSLYGLFSTYGPILDITAKKTEKMREQAFVVYDNVASATTAKRSLNGFTFFERPIKIEYAKTKSDAIAKLDGTFRLRTYKDKDGNEVGLSKRSMNEDDNERSSKMPKTESDDSDEDHA</sequence>
<dbReference type="EMBL" id="LN729858">
    <property type="protein sequence ID" value="CEP13511.1"/>
    <property type="molecule type" value="Genomic_DNA"/>
</dbReference>
<dbReference type="GO" id="GO:0005689">
    <property type="term" value="C:U12-type spliceosomal complex"/>
    <property type="evidence" value="ECO:0007669"/>
    <property type="project" value="TreeGrafter"/>
</dbReference>
<dbReference type="FunFam" id="3.30.70.330:FF:000039">
    <property type="entry name" value="U1 small nuclear ribonucleoprotein A"/>
    <property type="match status" value="1"/>
</dbReference>
<evidence type="ECO:0000256" key="3">
    <source>
        <dbReference type="SAM" id="MobiDB-lite"/>
    </source>
</evidence>
<feature type="compositionally biased region" description="Basic and acidic residues" evidence="3">
    <location>
        <begin position="125"/>
        <end position="143"/>
    </location>
</feature>